<dbReference type="EMBL" id="RQTK01000176">
    <property type="protein sequence ID" value="RUS85277.1"/>
    <property type="molecule type" value="Genomic_DNA"/>
</dbReference>
<dbReference type="InterPro" id="IPR051591">
    <property type="entry name" value="UPF0224_FAM112_RNA_Proc"/>
</dbReference>
<dbReference type="AlphaFoldDB" id="A0A433TUN2"/>
<gene>
    <name evidence="6" type="ORF">EGW08_006978</name>
</gene>
<dbReference type="STRING" id="188477.A0A433TUN2"/>
<feature type="domain" description="CHHC U11-48K-type" evidence="5">
    <location>
        <begin position="52"/>
        <end position="79"/>
    </location>
</feature>
<dbReference type="InterPro" id="IPR022776">
    <property type="entry name" value="TRM13/UPF0224_CHHC_Znf_dom"/>
</dbReference>
<feature type="compositionally biased region" description="Basic residues" evidence="4">
    <location>
        <begin position="361"/>
        <end position="381"/>
    </location>
</feature>
<organism evidence="6 7">
    <name type="scientific">Elysia chlorotica</name>
    <name type="common">Eastern emerald elysia</name>
    <name type="synonym">Sea slug</name>
    <dbReference type="NCBI Taxonomy" id="188477"/>
    <lineage>
        <taxon>Eukaryota</taxon>
        <taxon>Metazoa</taxon>
        <taxon>Spiralia</taxon>
        <taxon>Lophotrochozoa</taxon>
        <taxon>Mollusca</taxon>
        <taxon>Gastropoda</taxon>
        <taxon>Heterobranchia</taxon>
        <taxon>Euthyneura</taxon>
        <taxon>Panpulmonata</taxon>
        <taxon>Sacoglossa</taxon>
        <taxon>Placobranchoidea</taxon>
        <taxon>Plakobranchidae</taxon>
        <taxon>Elysia</taxon>
    </lineage>
</organism>
<evidence type="ECO:0000256" key="2">
    <source>
        <dbReference type="ARBA" id="ARBA00022771"/>
    </source>
</evidence>
<dbReference type="Pfam" id="PF05253">
    <property type="entry name" value="zf-U11-48K"/>
    <property type="match status" value="1"/>
</dbReference>
<feature type="compositionally biased region" description="Basic and acidic residues" evidence="4">
    <location>
        <begin position="320"/>
        <end position="331"/>
    </location>
</feature>
<evidence type="ECO:0000313" key="6">
    <source>
        <dbReference type="EMBL" id="RUS85277.1"/>
    </source>
</evidence>
<feature type="compositionally biased region" description="Basic and acidic residues" evidence="4">
    <location>
        <begin position="262"/>
        <end position="273"/>
    </location>
</feature>
<dbReference type="GO" id="GO:0008270">
    <property type="term" value="F:zinc ion binding"/>
    <property type="evidence" value="ECO:0007669"/>
    <property type="project" value="UniProtKB-KW"/>
</dbReference>
<dbReference type="PANTHER" id="PTHR21402:SF10">
    <property type="entry name" value="U11_U12 SMALL NUCLEAR RIBONUCLEOPROTEIN 48 KDA PROTEIN"/>
    <property type="match status" value="1"/>
</dbReference>
<feature type="region of interest" description="Disordered" evidence="4">
    <location>
        <begin position="254"/>
        <end position="381"/>
    </location>
</feature>
<name>A0A433TUN2_ELYCH</name>
<dbReference type="GO" id="GO:0005689">
    <property type="term" value="C:U12-type spliceosomal complex"/>
    <property type="evidence" value="ECO:0007669"/>
    <property type="project" value="TreeGrafter"/>
</dbReference>
<comment type="caution">
    <text evidence="6">The sequence shown here is derived from an EMBL/GenBank/DDBJ whole genome shotgun (WGS) entry which is preliminary data.</text>
</comment>
<accession>A0A433TUN2</accession>
<evidence type="ECO:0000256" key="3">
    <source>
        <dbReference type="ARBA" id="ARBA00022833"/>
    </source>
</evidence>
<evidence type="ECO:0000256" key="4">
    <source>
        <dbReference type="SAM" id="MobiDB-lite"/>
    </source>
</evidence>
<dbReference type="GO" id="GO:0005829">
    <property type="term" value="C:cytosol"/>
    <property type="evidence" value="ECO:0007669"/>
    <property type="project" value="TreeGrafter"/>
</dbReference>
<keyword evidence="3" id="KW-0862">Zinc</keyword>
<evidence type="ECO:0000256" key="1">
    <source>
        <dbReference type="ARBA" id="ARBA00022723"/>
    </source>
</evidence>
<proteinExistence type="predicted"/>
<evidence type="ECO:0000313" key="7">
    <source>
        <dbReference type="Proteomes" id="UP000271974"/>
    </source>
</evidence>
<dbReference type="PROSITE" id="PS51800">
    <property type="entry name" value="ZF_CHHC_U11_48K"/>
    <property type="match status" value="1"/>
</dbReference>
<keyword evidence="2" id="KW-0863">Zinc-finger</keyword>
<dbReference type="OrthoDB" id="69229at2759"/>
<dbReference type="Proteomes" id="UP000271974">
    <property type="component" value="Unassembled WGS sequence"/>
</dbReference>
<feature type="compositionally biased region" description="Basic and acidic residues" evidence="4">
    <location>
        <begin position="286"/>
        <end position="306"/>
    </location>
</feature>
<evidence type="ECO:0000259" key="5">
    <source>
        <dbReference type="PROSITE" id="PS51800"/>
    </source>
</evidence>
<keyword evidence="1" id="KW-0479">Metal-binding</keyword>
<sequence>MLQGKVSSDVASKRQQYINSMKKFVEEQKAKLENVLDQLGFQLPQIIETEPKQVCPYNKDHIVPERVFKKHCERCKLIAAGIQKDELEAPLQNLDFAYKDTSCVHKVEMDEKTLNKVIWDSCVQNGQVYTGHRKMPRSHIEENIDLTQEDRLALYQYVVRKSHEEGKVLLVDTQDELLTTDWSSLVKKGLLDKQNNEAYSSKLEQLAALRDMKRRRQSYRAKNVHITKKSYTEIIREVIVNQMEILVPEGQAQTVEGNDQPHALELREKDSTDTSRSGYPRHRKDRERPRDERKQKRDRSRSRDRSAQSGSGDRKSRKAVKVEACEERLDIDSLSAEQTSHHSKSRRRSSSPDSEISDGRGKKHKKSKHKKKHSKKHKRKD</sequence>
<dbReference type="PANTHER" id="PTHR21402">
    <property type="entry name" value="GAMETOCYTE SPECIFIC FACTOR 1-RELATED"/>
    <property type="match status" value="1"/>
</dbReference>
<reference evidence="6 7" key="1">
    <citation type="submission" date="2019-01" db="EMBL/GenBank/DDBJ databases">
        <title>A draft genome assembly of the solar-powered sea slug Elysia chlorotica.</title>
        <authorList>
            <person name="Cai H."/>
            <person name="Li Q."/>
            <person name="Fang X."/>
            <person name="Li J."/>
            <person name="Curtis N.E."/>
            <person name="Altenburger A."/>
            <person name="Shibata T."/>
            <person name="Feng M."/>
            <person name="Maeda T."/>
            <person name="Schwartz J.A."/>
            <person name="Shigenobu S."/>
            <person name="Lundholm N."/>
            <person name="Nishiyama T."/>
            <person name="Yang H."/>
            <person name="Hasebe M."/>
            <person name="Li S."/>
            <person name="Pierce S.K."/>
            <person name="Wang J."/>
        </authorList>
    </citation>
    <scope>NUCLEOTIDE SEQUENCE [LARGE SCALE GENOMIC DNA]</scope>
    <source>
        <strain evidence="6">EC2010</strain>
        <tissue evidence="6">Whole organism of an adult</tissue>
    </source>
</reference>
<keyword evidence="7" id="KW-1185">Reference proteome</keyword>
<protein>
    <recommendedName>
        <fullName evidence="5">CHHC U11-48K-type domain-containing protein</fullName>
    </recommendedName>
</protein>
<dbReference type="GO" id="GO:0005654">
    <property type="term" value="C:nucleoplasm"/>
    <property type="evidence" value="ECO:0007669"/>
    <property type="project" value="TreeGrafter"/>
</dbReference>